<reference evidence="1" key="1">
    <citation type="journal article" date="2014" name="Front. Microbiol.">
        <title>High frequency of phylogenetically diverse reductive dehalogenase-homologous genes in deep subseafloor sedimentary metagenomes.</title>
        <authorList>
            <person name="Kawai M."/>
            <person name="Futagami T."/>
            <person name="Toyoda A."/>
            <person name="Takaki Y."/>
            <person name="Nishi S."/>
            <person name="Hori S."/>
            <person name="Arai W."/>
            <person name="Tsubouchi T."/>
            <person name="Morono Y."/>
            <person name="Uchiyama I."/>
            <person name="Ito T."/>
            <person name="Fujiyama A."/>
            <person name="Inagaki F."/>
            <person name="Takami H."/>
        </authorList>
    </citation>
    <scope>NUCLEOTIDE SEQUENCE</scope>
    <source>
        <strain evidence="1">Expedition CK06-06</strain>
    </source>
</reference>
<protein>
    <submittedName>
        <fullName evidence="1">Uncharacterized protein</fullName>
    </submittedName>
</protein>
<feature type="non-terminal residue" evidence="1">
    <location>
        <position position="1"/>
    </location>
</feature>
<dbReference type="EMBL" id="BARU01015997">
    <property type="protein sequence ID" value="GAH57391.1"/>
    <property type="molecule type" value="Genomic_DNA"/>
</dbReference>
<accession>X1GHJ3</accession>
<dbReference type="AlphaFoldDB" id="X1GHJ3"/>
<name>X1GHJ3_9ZZZZ</name>
<organism evidence="1">
    <name type="scientific">marine sediment metagenome</name>
    <dbReference type="NCBI Taxonomy" id="412755"/>
    <lineage>
        <taxon>unclassified sequences</taxon>
        <taxon>metagenomes</taxon>
        <taxon>ecological metagenomes</taxon>
    </lineage>
</organism>
<gene>
    <name evidence="1" type="ORF">S03H2_27041</name>
</gene>
<feature type="non-terminal residue" evidence="1">
    <location>
        <position position="60"/>
    </location>
</feature>
<evidence type="ECO:0000313" key="1">
    <source>
        <dbReference type="EMBL" id="GAH57391.1"/>
    </source>
</evidence>
<comment type="caution">
    <text evidence="1">The sequence shown here is derived from an EMBL/GenBank/DDBJ whole genome shotgun (WGS) entry which is preliminary data.</text>
</comment>
<sequence>ATPEPPIRETVVVTEIVEGTPVEVIHLVTPTPEPTGPRTLVVCMGQEPDSLFAYGTGMLG</sequence>
<proteinExistence type="predicted"/>